<proteinExistence type="predicted"/>
<evidence type="ECO:0000313" key="1">
    <source>
        <dbReference type="EMBL" id="CAG8627629.1"/>
    </source>
</evidence>
<comment type="caution">
    <text evidence="1">The sequence shown here is derived from an EMBL/GenBank/DDBJ whole genome shotgun (WGS) entry which is preliminary data.</text>
</comment>
<reference evidence="1" key="1">
    <citation type="submission" date="2021-06" db="EMBL/GenBank/DDBJ databases">
        <authorList>
            <person name="Kallberg Y."/>
            <person name="Tangrot J."/>
            <person name="Rosling A."/>
        </authorList>
    </citation>
    <scope>NUCLEOTIDE SEQUENCE</scope>
    <source>
        <strain evidence="1">CL356</strain>
    </source>
</reference>
<dbReference type="EMBL" id="CAJVPT010017600">
    <property type="protein sequence ID" value="CAG8627629.1"/>
    <property type="molecule type" value="Genomic_DNA"/>
</dbReference>
<accession>A0ACA9N2E6</accession>
<keyword evidence="2" id="KW-1185">Reference proteome</keyword>
<gene>
    <name evidence="1" type="ORF">ACOLOM_LOCUS7531</name>
</gene>
<feature type="non-terminal residue" evidence="1">
    <location>
        <position position="122"/>
    </location>
</feature>
<organism evidence="1 2">
    <name type="scientific">Acaulospora colombiana</name>
    <dbReference type="NCBI Taxonomy" id="27376"/>
    <lineage>
        <taxon>Eukaryota</taxon>
        <taxon>Fungi</taxon>
        <taxon>Fungi incertae sedis</taxon>
        <taxon>Mucoromycota</taxon>
        <taxon>Glomeromycotina</taxon>
        <taxon>Glomeromycetes</taxon>
        <taxon>Diversisporales</taxon>
        <taxon>Acaulosporaceae</taxon>
        <taxon>Acaulospora</taxon>
    </lineage>
</organism>
<name>A0ACA9N2E6_9GLOM</name>
<sequence length="122" mass="13718">MAQKKLSELTPLEVKGDSTKPALIVALPVITVREALKIMGKNNITSLPIYSHNSENIVNIVNLVDVLNYVIKEVASGEMLPYHLESERSRQLDDSIESVMTLDDERESYRIFKSDANESLKD</sequence>
<dbReference type="Proteomes" id="UP000789525">
    <property type="component" value="Unassembled WGS sequence"/>
</dbReference>
<evidence type="ECO:0000313" key="2">
    <source>
        <dbReference type="Proteomes" id="UP000789525"/>
    </source>
</evidence>
<protein>
    <submittedName>
        <fullName evidence="1">3641_t:CDS:1</fullName>
    </submittedName>
</protein>